<reference evidence="6 7" key="1">
    <citation type="submission" date="2018-07" db="EMBL/GenBank/DDBJ databases">
        <title>Exploring interactions and the metabolic potential of the ultra-small soil bacteria Hylemonella gracilis.</title>
        <authorList>
            <person name="Tyc O."/>
            <person name="Kulkarni P."/>
            <person name="Gawehns F."/>
            <person name="Hundscheid M."/>
            <person name="Zweers H."/>
            <person name="Garbeva P."/>
        </authorList>
    </citation>
    <scope>NUCLEOTIDE SEQUENCE [LARGE SCALE GENOMIC DNA]</scope>
    <source>
        <strain evidence="6 7">NS1</strain>
    </source>
</reference>
<evidence type="ECO:0000256" key="1">
    <source>
        <dbReference type="ARBA" id="ARBA00002868"/>
    </source>
</evidence>
<dbReference type="KEGG" id="hgr:DW355_09240"/>
<evidence type="ECO:0000313" key="6">
    <source>
        <dbReference type="EMBL" id="QBK04932.1"/>
    </source>
</evidence>
<dbReference type="InterPro" id="IPR039255">
    <property type="entry name" value="YceD_bac"/>
</dbReference>
<evidence type="ECO:0000256" key="4">
    <source>
        <dbReference type="ARBA" id="ARBA00022517"/>
    </source>
</evidence>
<dbReference type="Proteomes" id="UP000292939">
    <property type="component" value="Chromosome"/>
</dbReference>
<dbReference type="AlphaFoldDB" id="A0A4P6UIK5"/>
<proteinExistence type="inferred from homology"/>
<accession>A0A4P6UIK5</accession>
<evidence type="ECO:0000256" key="5">
    <source>
        <dbReference type="ARBA" id="ARBA00031841"/>
    </source>
</evidence>
<keyword evidence="4" id="KW-0690">Ribosome biogenesis</keyword>
<comment type="function">
    <text evidence="1">Plays a role in synthesis, processing and/or stability of 23S rRNA.</text>
</comment>
<evidence type="ECO:0000256" key="2">
    <source>
        <dbReference type="ARBA" id="ARBA00010740"/>
    </source>
</evidence>
<dbReference type="OrthoDB" id="5297600at2"/>
<gene>
    <name evidence="6" type="ORF">DW355_09240</name>
</gene>
<evidence type="ECO:0000256" key="3">
    <source>
        <dbReference type="ARBA" id="ARBA00015716"/>
    </source>
</evidence>
<protein>
    <recommendedName>
        <fullName evidence="3">Large ribosomal RNA subunit accumulation protein YceD</fullName>
    </recommendedName>
    <alternativeName>
        <fullName evidence="5">23S rRNA accumulation protein YceD</fullName>
    </alternativeName>
</protein>
<dbReference type="PANTHER" id="PTHR38099">
    <property type="entry name" value="LARGE RIBOSOMAL RNA SUBUNIT ACCUMULATION PROTEIN YCED"/>
    <property type="match status" value="1"/>
</dbReference>
<dbReference type="GO" id="GO:0042254">
    <property type="term" value="P:ribosome biogenesis"/>
    <property type="evidence" value="ECO:0007669"/>
    <property type="project" value="UniProtKB-KW"/>
</dbReference>
<dbReference type="InterPro" id="IPR003772">
    <property type="entry name" value="YceD"/>
</dbReference>
<name>A0A4P6UIK5_9BURK</name>
<dbReference type="RefSeq" id="WP_131279514.1">
    <property type="nucleotide sequence ID" value="NZ_CP031395.1"/>
</dbReference>
<sequence length="186" mass="20395">MNVYHPRHFDVAAFAGAGAALERDDAQTGFERLLTETDGRGVNRVVHWRAEGERQEDASGHARHWLHLRAQTVLSLTCQRCLEPVDWPVAVARSFRFVGTEAQAEIEDEASEEDVLAISREFDLLALVEDELLMELPLAPTHETCPSRPTFSAADADFEGAAPVKPHPFAALAGLRPGKGEEGNEG</sequence>
<evidence type="ECO:0000313" key="7">
    <source>
        <dbReference type="Proteomes" id="UP000292939"/>
    </source>
</evidence>
<comment type="similarity">
    <text evidence="2">Belongs to the DUF177 domain family.</text>
</comment>
<dbReference type="Pfam" id="PF02620">
    <property type="entry name" value="YceD"/>
    <property type="match status" value="1"/>
</dbReference>
<organism evidence="6 7">
    <name type="scientific">Hylemonella gracilis</name>
    <dbReference type="NCBI Taxonomy" id="80880"/>
    <lineage>
        <taxon>Bacteria</taxon>
        <taxon>Pseudomonadati</taxon>
        <taxon>Pseudomonadota</taxon>
        <taxon>Betaproteobacteria</taxon>
        <taxon>Burkholderiales</taxon>
        <taxon>Comamonadaceae</taxon>
        <taxon>Hylemonella</taxon>
    </lineage>
</organism>
<dbReference type="PANTHER" id="PTHR38099:SF1">
    <property type="entry name" value="LARGE RIBOSOMAL RNA SUBUNIT ACCUMULATION PROTEIN YCED"/>
    <property type="match status" value="1"/>
</dbReference>
<dbReference type="EMBL" id="CP031395">
    <property type="protein sequence ID" value="QBK04932.1"/>
    <property type="molecule type" value="Genomic_DNA"/>
</dbReference>
<dbReference type="GO" id="GO:0005829">
    <property type="term" value="C:cytosol"/>
    <property type="evidence" value="ECO:0007669"/>
    <property type="project" value="TreeGrafter"/>
</dbReference>